<sequence length="336" mass="39318">MIHIANQSPNDRSALFQYTAVELKMSEAIIEKDFWVCFMLEVLFEQSPFKDYFAFKGGTSLSKSFQLIERFSEDIDLILDWRKLGYGRTEPLEDRSNTAQDRFKKEINTKCEVFLKETFIPRMQGILKELCPNEQFTLTIDKIDPQTVLVGYPKNYEDASIVKEIRLEIGPLAAWTPVSSYPLHAYVYDIPDLPFEKKTITVPTVEVSRTFWEKATILHAEAHRPETKSLPARYSRHYYDVYMMQHSPNIKATILSHKYLLKKVVDFKKRFYRLNWAEYDKALLGNLVLVPTNVATIRGLQDDYTSMKNMIFGEYPTFKEILNDLTNLQEELNKML</sequence>
<dbReference type="AlphaFoldDB" id="A0A927MMZ7"/>
<dbReference type="InterPro" id="IPR014942">
    <property type="entry name" value="AbiEii"/>
</dbReference>
<proteinExistence type="predicted"/>
<gene>
    <name evidence="1" type="ORF">H4683_004097</name>
</gene>
<keyword evidence="2" id="KW-1185">Reference proteome</keyword>
<dbReference type="Pfam" id="PF08843">
    <property type="entry name" value="AbiEii"/>
    <property type="match status" value="1"/>
</dbReference>
<name>A0A927MMZ7_9BACL</name>
<dbReference type="RefSeq" id="WP_192600560.1">
    <property type="nucleotide sequence ID" value="NZ_JADBEL010000042.1"/>
</dbReference>
<evidence type="ECO:0000313" key="1">
    <source>
        <dbReference type="EMBL" id="MBE1556971.1"/>
    </source>
</evidence>
<comment type="caution">
    <text evidence="1">The sequence shown here is derived from an EMBL/GenBank/DDBJ whole genome shotgun (WGS) entry which is preliminary data.</text>
</comment>
<dbReference type="EMBL" id="JADBEL010000042">
    <property type="protein sequence ID" value="MBE1556971.1"/>
    <property type="molecule type" value="Genomic_DNA"/>
</dbReference>
<organism evidence="1 2">
    <name type="scientific">Sporosarcina limicola</name>
    <dbReference type="NCBI Taxonomy" id="34101"/>
    <lineage>
        <taxon>Bacteria</taxon>
        <taxon>Bacillati</taxon>
        <taxon>Bacillota</taxon>
        <taxon>Bacilli</taxon>
        <taxon>Bacillales</taxon>
        <taxon>Caryophanaceae</taxon>
        <taxon>Sporosarcina</taxon>
    </lineage>
</organism>
<reference evidence="1" key="1">
    <citation type="submission" date="2020-10" db="EMBL/GenBank/DDBJ databases">
        <title>Genomic Encyclopedia of Type Strains, Phase IV (KMG-IV): sequencing the most valuable type-strain genomes for metagenomic binning, comparative biology and taxonomic classification.</title>
        <authorList>
            <person name="Goeker M."/>
        </authorList>
    </citation>
    <scope>NUCLEOTIDE SEQUENCE</scope>
    <source>
        <strain evidence="1">DSM 13886</strain>
    </source>
</reference>
<evidence type="ECO:0000313" key="2">
    <source>
        <dbReference type="Proteomes" id="UP000658225"/>
    </source>
</evidence>
<dbReference type="Proteomes" id="UP000658225">
    <property type="component" value="Unassembled WGS sequence"/>
</dbReference>
<protein>
    <recommendedName>
        <fullName evidence="3">Nucleotidyl transferase AbiEii/AbiGii toxin family protein</fullName>
    </recommendedName>
</protein>
<evidence type="ECO:0008006" key="3">
    <source>
        <dbReference type="Google" id="ProtNLM"/>
    </source>
</evidence>
<dbReference type="Gene3D" id="3.10.450.620">
    <property type="entry name" value="JHP933, nucleotidyltransferase-like core domain"/>
    <property type="match status" value="1"/>
</dbReference>
<accession>A0A927MMZ7</accession>